<protein>
    <submittedName>
        <fullName evidence="2">Uncharacterized protein</fullName>
    </submittedName>
</protein>
<accession>A0A6V7V2L6</accession>
<organism evidence="2 3">
    <name type="scientific">Meloidogyne enterolobii</name>
    <name type="common">Root-knot nematode worm</name>
    <name type="synonym">Meloidogyne mayaguensis</name>
    <dbReference type="NCBI Taxonomy" id="390850"/>
    <lineage>
        <taxon>Eukaryota</taxon>
        <taxon>Metazoa</taxon>
        <taxon>Ecdysozoa</taxon>
        <taxon>Nematoda</taxon>
        <taxon>Chromadorea</taxon>
        <taxon>Rhabditida</taxon>
        <taxon>Tylenchina</taxon>
        <taxon>Tylenchomorpha</taxon>
        <taxon>Tylenchoidea</taxon>
        <taxon>Meloidogynidae</taxon>
        <taxon>Meloidogyninae</taxon>
        <taxon>Meloidogyne</taxon>
    </lineage>
</organism>
<proteinExistence type="predicted"/>
<reference evidence="2 3" key="1">
    <citation type="submission" date="2020-08" db="EMBL/GenBank/DDBJ databases">
        <authorList>
            <person name="Koutsovoulos G."/>
            <person name="Danchin GJ E."/>
        </authorList>
    </citation>
    <scope>NUCLEOTIDE SEQUENCE [LARGE SCALE GENOMIC DNA]</scope>
</reference>
<evidence type="ECO:0000313" key="2">
    <source>
        <dbReference type="EMBL" id="CAD2168605.1"/>
    </source>
</evidence>
<keyword evidence="1" id="KW-1133">Transmembrane helix</keyword>
<keyword evidence="1" id="KW-0812">Transmembrane</keyword>
<gene>
    <name evidence="2" type="ORF">MENT_LOCUS19985</name>
</gene>
<sequence>MLSSYNNNNNNRNFVLKLLKPLFILILFCHPVYCSCIIVFSLKQLYL</sequence>
<evidence type="ECO:0000256" key="1">
    <source>
        <dbReference type="SAM" id="Phobius"/>
    </source>
</evidence>
<comment type="caution">
    <text evidence="2">The sequence shown here is derived from an EMBL/GenBank/DDBJ whole genome shotgun (WGS) entry which is preliminary data.</text>
</comment>
<evidence type="ECO:0000313" key="3">
    <source>
        <dbReference type="Proteomes" id="UP000580250"/>
    </source>
</evidence>
<name>A0A6V7V2L6_MELEN</name>
<dbReference type="AlphaFoldDB" id="A0A6V7V2L6"/>
<keyword evidence="1" id="KW-0472">Membrane</keyword>
<dbReference type="Proteomes" id="UP000580250">
    <property type="component" value="Unassembled WGS sequence"/>
</dbReference>
<feature type="transmembrane region" description="Helical" evidence="1">
    <location>
        <begin position="22"/>
        <end position="42"/>
    </location>
</feature>
<dbReference type="EMBL" id="CAJEWN010000143">
    <property type="protein sequence ID" value="CAD2168605.1"/>
    <property type="molecule type" value="Genomic_DNA"/>
</dbReference>